<dbReference type="EMBL" id="JAYKLX010000010">
    <property type="protein sequence ID" value="MEB3347703.1"/>
    <property type="molecule type" value="Genomic_DNA"/>
</dbReference>
<sequence length="258" mass="29718">MNRILYLLFFSLVLLSSCKGTKATTGVRIKKLSAEKIIANHYNRSFNFETLNARVKVKYDDGKNSYSPTATLRIQKDKTIWLSVKMLGITLAKALITPEKVSYYEKIDNTYFEGDFKVLSEWLGTDELDYNKVQQMLVGQALFNLRDDKYKSSIIEQGYQLQPKTQVALFERLFLIHPSSFKMASQQLKQPIENRDLTIDYRSYQKVGNQDFPKEISIKAKQGGAKTIIGIEYRAVDYNARVSFPFKIPSGYKEITIQ</sequence>
<dbReference type="InterPro" id="IPR025634">
    <property type="entry name" value="DUF4292"/>
</dbReference>
<name>A0ABU6A0U5_9FLAO</name>
<dbReference type="Proteomes" id="UP001327027">
    <property type="component" value="Unassembled WGS sequence"/>
</dbReference>
<evidence type="ECO:0000256" key="1">
    <source>
        <dbReference type="SAM" id="SignalP"/>
    </source>
</evidence>
<protein>
    <submittedName>
        <fullName evidence="2">DUF4292 domain-containing protein</fullName>
    </submittedName>
</protein>
<dbReference type="PROSITE" id="PS51257">
    <property type="entry name" value="PROKAR_LIPOPROTEIN"/>
    <property type="match status" value="1"/>
</dbReference>
<gene>
    <name evidence="2" type="ORF">U6A24_19655</name>
</gene>
<comment type="caution">
    <text evidence="2">The sequence shown here is derived from an EMBL/GenBank/DDBJ whole genome shotgun (WGS) entry which is preliminary data.</text>
</comment>
<evidence type="ECO:0000313" key="3">
    <source>
        <dbReference type="Proteomes" id="UP001327027"/>
    </source>
</evidence>
<dbReference type="Gene3D" id="2.50.20.10">
    <property type="entry name" value="Lipoprotein localisation LolA/LolB/LppX"/>
    <property type="match status" value="1"/>
</dbReference>
<evidence type="ECO:0000313" key="2">
    <source>
        <dbReference type="EMBL" id="MEB3347703.1"/>
    </source>
</evidence>
<dbReference type="Pfam" id="PF14125">
    <property type="entry name" value="DUF4292"/>
    <property type="match status" value="1"/>
</dbReference>
<dbReference type="RefSeq" id="WP_324181729.1">
    <property type="nucleotide sequence ID" value="NZ_BAABAW010000006.1"/>
</dbReference>
<proteinExistence type="predicted"/>
<keyword evidence="1" id="KW-0732">Signal</keyword>
<feature type="signal peptide" evidence="1">
    <location>
        <begin position="1"/>
        <end position="22"/>
    </location>
</feature>
<keyword evidence="3" id="KW-1185">Reference proteome</keyword>
<feature type="chain" id="PRO_5046866365" evidence="1">
    <location>
        <begin position="23"/>
        <end position="258"/>
    </location>
</feature>
<organism evidence="2 3">
    <name type="scientific">Aquimarina gracilis</name>
    <dbReference type="NCBI Taxonomy" id="874422"/>
    <lineage>
        <taxon>Bacteria</taxon>
        <taxon>Pseudomonadati</taxon>
        <taxon>Bacteroidota</taxon>
        <taxon>Flavobacteriia</taxon>
        <taxon>Flavobacteriales</taxon>
        <taxon>Flavobacteriaceae</taxon>
        <taxon>Aquimarina</taxon>
    </lineage>
</organism>
<reference evidence="2 3" key="1">
    <citation type="journal article" date="2013" name="Int. J. Syst. Evol. Microbiol.">
        <title>Aquimarina gracilis sp. nov., isolated from the gut microflora of a mussel, Mytilus coruscus, and emended description of Aquimarina spongiae.</title>
        <authorList>
            <person name="Park S.C."/>
            <person name="Choe H.N."/>
            <person name="Baik K.S."/>
            <person name="Seong C.N."/>
        </authorList>
    </citation>
    <scope>NUCLEOTIDE SEQUENCE [LARGE SCALE GENOMIC DNA]</scope>
    <source>
        <strain evidence="2 3">PSC32</strain>
    </source>
</reference>
<accession>A0ABU6A0U5</accession>